<dbReference type="Gene3D" id="3.40.50.300">
    <property type="entry name" value="P-loop containing nucleotide triphosphate hydrolases"/>
    <property type="match status" value="1"/>
</dbReference>
<feature type="compositionally biased region" description="Low complexity" evidence="1">
    <location>
        <begin position="764"/>
        <end position="775"/>
    </location>
</feature>
<feature type="compositionally biased region" description="Basic and acidic residues" evidence="1">
    <location>
        <begin position="502"/>
        <end position="519"/>
    </location>
</feature>
<organism evidence="2 3">
    <name type="scientific">Magallana gigas</name>
    <name type="common">Pacific oyster</name>
    <name type="synonym">Crassostrea gigas</name>
    <dbReference type="NCBI Taxonomy" id="29159"/>
    <lineage>
        <taxon>Eukaryota</taxon>
        <taxon>Metazoa</taxon>
        <taxon>Spiralia</taxon>
        <taxon>Lophotrochozoa</taxon>
        <taxon>Mollusca</taxon>
        <taxon>Bivalvia</taxon>
        <taxon>Autobranchia</taxon>
        <taxon>Pteriomorphia</taxon>
        <taxon>Ostreida</taxon>
        <taxon>Ostreoidea</taxon>
        <taxon>Ostreidae</taxon>
        <taxon>Magallana</taxon>
    </lineage>
</organism>
<feature type="region of interest" description="Disordered" evidence="1">
    <location>
        <begin position="746"/>
        <end position="803"/>
    </location>
</feature>
<dbReference type="InterPro" id="IPR027417">
    <property type="entry name" value="P-loop_NTPase"/>
</dbReference>
<proteinExistence type="predicted"/>
<evidence type="ECO:0000256" key="1">
    <source>
        <dbReference type="SAM" id="MobiDB-lite"/>
    </source>
</evidence>
<feature type="region of interest" description="Disordered" evidence="1">
    <location>
        <begin position="380"/>
        <end position="464"/>
    </location>
</feature>
<feature type="region of interest" description="Disordered" evidence="1">
    <location>
        <begin position="597"/>
        <end position="642"/>
    </location>
</feature>
<feature type="compositionally biased region" description="Polar residues" evidence="1">
    <location>
        <begin position="607"/>
        <end position="623"/>
    </location>
</feature>
<evidence type="ECO:0000313" key="3">
    <source>
        <dbReference type="Proteomes" id="UP000005408"/>
    </source>
</evidence>
<dbReference type="Proteomes" id="UP000005408">
    <property type="component" value="Unassembled WGS sequence"/>
</dbReference>
<name>A0A8W8JII5_MAGGI</name>
<feature type="compositionally biased region" description="Polar residues" evidence="1">
    <location>
        <begin position="751"/>
        <end position="763"/>
    </location>
</feature>
<dbReference type="SUPFAM" id="SSF52540">
    <property type="entry name" value="P-loop containing nucleoside triphosphate hydrolases"/>
    <property type="match status" value="1"/>
</dbReference>
<dbReference type="OrthoDB" id="6132192at2759"/>
<evidence type="ECO:0000313" key="2">
    <source>
        <dbReference type="EnsemblMetazoa" id="G18774.1:cds"/>
    </source>
</evidence>
<accession>A0A8W8JII5</accession>
<protein>
    <submittedName>
        <fullName evidence="2">Uncharacterized protein</fullName>
    </submittedName>
</protein>
<dbReference type="AlphaFoldDB" id="A0A8W8JII5"/>
<dbReference type="EnsemblMetazoa" id="G18774.1">
    <property type="protein sequence ID" value="G18774.1:cds"/>
    <property type="gene ID" value="G18774"/>
</dbReference>
<feature type="region of interest" description="Disordered" evidence="1">
    <location>
        <begin position="552"/>
        <end position="578"/>
    </location>
</feature>
<keyword evidence="3" id="KW-1185">Reference proteome</keyword>
<feature type="region of interest" description="Disordered" evidence="1">
    <location>
        <begin position="494"/>
        <end position="533"/>
    </location>
</feature>
<feature type="compositionally biased region" description="Basic and acidic residues" evidence="1">
    <location>
        <begin position="778"/>
        <end position="788"/>
    </location>
</feature>
<reference evidence="2" key="1">
    <citation type="submission" date="2022-08" db="UniProtKB">
        <authorList>
            <consortium name="EnsemblMetazoa"/>
        </authorList>
    </citation>
    <scope>IDENTIFICATION</scope>
    <source>
        <strain evidence="2">05x7-T-G4-1.051#20</strain>
    </source>
</reference>
<feature type="compositionally biased region" description="Polar residues" evidence="1">
    <location>
        <begin position="426"/>
        <end position="464"/>
    </location>
</feature>
<sequence length="820" mass="91532">MGDKFVGRCKLMNDLKENWKQNRILGISGSMSVGKTRYVKEFLRDLKKSDENDKYKIVSIDFRSVETFEEYFKTVASCQGISIQDAKAIVQCVKNSEYVYIFHHDHQELAKLKSSSGEELTETSQAQDSLWDKIYESVVKNLLDDTNNFFLIISSTDEFRFVGFRSLTWSQKLPELTEDESLELLDGVWSSAEKDRESCRHIVRLCNGVPSAIINTGLLLDEGAFDVQEAICLLLKHIIQFLSDESLPNSETLRGQLLWRWNNLNSAQMDHLVKSLVIIKNTCPITVKALAGLHQEYDGVAEFKLLNLLPLLRRNLLSVNKDDNSVKPCPLIQHMLAAVDYIDTDALRKEIKAQISALLKPWRIAEDGDNCCKSLPKELTTVNEPSEDNARSVDVQRPPGITTHRRQSSWNDDNNELTKNLRKTPMESNQLEATHPEQSLNLSTDENNFQDLKNPSGFQESRQNSFTSIENNLDRDFSEKGYVYEDKDMHCSGDFPFFKQDSPTDRKQSNLQHSTDHTQDNGANSDKPDMSEYKAGPEILLSGKLSSSNGIFLQSPGYHTNNSEPNAESSSQSRPSLTQGDQLVTVSGLKSIETNVSGCNQDGADANTESSNHVAQSFQNSPKNKLGEASSRTSVELETNIPDPSLPLDVTLSGESNISFQNLHPAQTSQGDQNIQSIDVHTQNESHTGSPTTLNVEAEAEGQIRSNSCTNARFLIDDRSYSCDDSNRPQVQKCPTLKQGTLMEGKARGFPNQNANGSPTQHMSSDVSESTSGVSIENESHDSERTSSEESEANETTSSLSFSSIKRLMQGIVELYKSTE</sequence>